<proteinExistence type="predicted"/>
<protein>
    <submittedName>
        <fullName evidence="2">Variable surface protein</fullName>
    </submittedName>
</protein>
<reference evidence="3" key="1">
    <citation type="submission" date="2017-04" db="EMBL/GenBank/DDBJ databases">
        <title>Plasmodium gonderi genome.</title>
        <authorList>
            <person name="Arisue N."/>
            <person name="Honma H."/>
            <person name="Kawai S."/>
            <person name="Tougan T."/>
            <person name="Tanabe K."/>
            <person name="Horii T."/>
        </authorList>
    </citation>
    <scope>NUCLEOTIDE SEQUENCE [LARGE SCALE GENOMIC DNA]</scope>
    <source>
        <strain evidence="3">ATCC 30045</strain>
    </source>
</reference>
<keyword evidence="1" id="KW-0812">Transmembrane</keyword>
<name>A0A1Y1JSG1_PLAGO</name>
<dbReference type="AlphaFoldDB" id="A0A1Y1JSG1"/>
<dbReference type="RefSeq" id="XP_028546977.1">
    <property type="nucleotide sequence ID" value="XM_028691176.1"/>
</dbReference>
<keyword evidence="3" id="KW-1185">Reference proteome</keyword>
<evidence type="ECO:0000313" key="3">
    <source>
        <dbReference type="Proteomes" id="UP000195521"/>
    </source>
</evidence>
<dbReference type="Proteomes" id="UP000195521">
    <property type="component" value="Unassembled WGS sequence"/>
</dbReference>
<keyword evidence="1" id="KW-0472">Membrane</keyword>
<dbReference type="GeneID" id="39745196"/>
<evidence type="ECO:0000256" key="1">
    <source>
        <dbReference type="SAM" id="Phobius"/>
    </source>
</evidence>
<gene>
    <name evidence="2" type="ORF">PGO_002720</name>
</gene>
<keyword evidence="1" id="KW-1133">Transmembrane helix</keyword>
<evidence type="ECO:0000313" key="2">
    <source>
        <dbReference type="EMBL" id="GAW84388.1"/>
    </source>
</evidence>
<organism evidence="2 3">
    <name type="scientific">Plasmodium gonderi</name>
    <dbReference type="NCBI Taxonomy" id="77519"/>
    <lineage>
        <taxon>Eukaryota</taxon>
        <taxon>Sar</taxon>
        <taxon>Alveolata</taxon>
        <taxon>Apicomplexa</taxon>
        <taxon>Aconoidasida</taxon>
        <taxon>Haemosporida</taxon>
        <taxon>Plasmodiidae</taxon>
        <taxon>Plasmodium</taxon>
        <taxon>Plasmodium (Plasmodium)</taxon>
    </lineage>
</organism>
<accession>A0A1Y1JSG1</accession>
<comment type="caution">
    <text evidence="2">The sequence shown here is derived from an EMBL/GenBank/DDBJ whole genome shotgun (WGS) entry which is preliminary data.</text>
</comment>
<sequence length="265" mass="31329">MLLYEKITLSLFPICREIMVNYNAMPNSLYKTECNRFNPSNHNALFKDSNICVQAMHYLTSIMFVNDNKLRKSACEYLYYWIFYTFNNINNIENNKKKYDDILNLYKSFLNEEHICKNYSKSSNEDFMSILKAMYKIRNYIKEINNENIHETYNDKKFLIELDIIKKPYNEQWVAPVIEPSTPILIPCKETKIATPIIITLFSILLICVLSFILYKYTILGSFLCPNKKGLKTNRNNIDEELNESLLLGTSLNILNDNIYKLLYK</sequence>
<feature type="transmembrane region" description="Helical" evidence="1">
    <location>
        <begin position="193"/>
        <end position="215"/>
    </location>
</feature>
<dbReference type="EMBL" id="BDQF01000293">
    <property type="protein sequence ID" value="GAW84388.1"/>
    <property type="molecule type" value="Genomic_DNA"/>
</dbReference>